<dbReference type="EMBL" id="JAGQHR010000370">
    <property type="protein sequence ID" value="MCA9728390.1"/>
    <property type="molecule type" value="Genomic_DNA"/>
</dbReference>
<sequence length="140" mass="16324">MRRGIDNRARPARSTTRVGRDAESLAALYLQLVGFELLARNLRDGPREIDLIVRDEQWLVVVEVRSRGGATFGRPEDSVRREKRRQLLRAGRDYWWRHSDHRRALRFDLVAIALEPEGLVLRHRPHFLDPQSALEPASLR</sequence>
<evidence type="ECO:0000256" key="1">
    <source>
        <dbReference type="ARBA" id="ARBA00006738"/>
    </source>
</evidence>
<dbReference type="PANTHER" id="PTHR34039">
    <property type="entry name" value="UPF0102 PROTEIN YRAN"/>
    <property type="match status" value="1"/>
</dbReference>
<dbReference type="Proteomes" id="UP000697710">
    <property type="component" value="Unassembled WGS sequence"/>
</dbReference>
<dbReference type="PANTHER" id="PTHR34039:SF1">
    <property type="entry name" value="UPF0102 PROTEIN YRAN"/>
    <property type="match status" value="1"/>
</dbReference>
<evidence type="ECO:0000313" key="3">
    <source>
        <dbReference type="EMBL" id="MCA9728390.1"/>
    </source>
</evidence>
<name>A0A956M1W8_UNCEI</name>
<proteinExistence type="inferred from homology"/>
<dbReference type="InterPro" id="IPR011856">
    <property type="entry name" value="tRNA_endonuc-like_dom_sf"/>
</dbReference>
<reference evidence="3" key="1">
    <citation type="submission" date="2020-04" db="EMBL/GenBank/DDBJ databases">
        <authorList>
            <person name="Zhang T."/>
        </authorList>
    </citation>
    <scope>NUCLEOTIDE SEQUENCE</scope>
    <source>
        <strain evidence="3">HKST-UBA01</strain>
    </source>
</reference>
<comment type="similarity">
    <text evidence="1 2">Belongs to the UPF0102 family.</text>
</comment>
<dbReference type="Gene3D" id="3.40.1350.10">
    <property type="match status" value="1"/>
</dbReference>
<dbReference type="SUPFAM" id="SSF52980">
    <property type="entry name" value="Restriction endonuclease-like"/>
    <property type="match status" value="1"/>
</dbReference>
<comment type="caution">
    <text evidence="3">The sequence shown here is derived from an EMBL/GenBank/DDBJ whole genome shotgun (WGS) entry which is preliminary data.</text>
</comment>
<gene>
    <name evidence="3" type="ORF">KC729_11950</name>
</gene>
<organism evidence="3 4">
    <name type="scientific">Eiseniibacteriota bacterium</name>
    <dbReference type="NCBI Taxonomy" id="2212470"/>
    <lineage>
        <taxon>Bacteria</taxon>
        <taxon>Candidatus Eiseniibacteriota</taxon>
    </lineage>
</organism>
<dbReference type="InterPro" id="IPR011335">
    <property type="entry name" value="Restrct_endonuc-II-like"/>
</dbReference>
<evidence type="ECO:0000313" key="4">
    <source>
        <dbReference type="Proteomes" id="UP000697710"/>
    </source>
</evidence>
<evidence type="ECO:0000256" key="2">
    <source>
        <dbReference type="HAMAP-Rule" id="MF_00048"/>
    </source>
</evidence>
<dbReference type="InterPro" id="IPR003509">
    <property type="entry name" value="UPF0102_YraN-like"/>
</dbReference>
<dbReference type="Pfam" id="PF02021">
    <property type="entry name" value="UPF0102"/>
    <property type="match status" value="1"/>
</dbReference>
<reference evidence="3" key="2">
    <citation type="journal article" date="2021" name="Microbiome">
        <title>Successional dynamics and alternative stable states in a saline activated sludge microbial community over 9 years.</title>
        <authorList>
            <person name="Wang Y."/>
            <person name="Ye J."/>
            <person name="Ju F."/>
            <person name="Liu L."/>
            <person name="Boyd J.A."/>
            <person name="Deng Y."/>
            <person name="Parks D.H."/>
            <person name="Jiang X."/>
            <person name="Yin X."/>
            <person name="Woodcroft B.J."/>
            <person name="Tyson G.W."/>
            <person name="Hugenholtz P."/>
            <person name="Polz M.F."/>
            <person name="Zhang T."/>
        </authorList>
    </citation>
    <scope>NUCLEOTIDE SEQUENCE</scope>
    <source>
        <strain evidence="3">HKST-UBA01</strain>
    </source>
</reference>
<dbReference type="HAMAP" id="MF_00048">
    <property type="entry name" value="UPF0102"/>
    <property type="match status" value="1"/>
</dbReference>
<dbReference type="GO" id="GO:0003676">
    <property type="term" value="F:nucleic acid binding"/>
    <property type="evidence" value="ECO:0007669"/>
    <property type="project" value="InterPro"/>
</dbReference>
<protein>
    <recommendedName>
        <fullName evidence="2">UPF0102 protein KC729_11950</fullName>
    </recommendedName>
</protein>
<dbReference type="AlphaFoldDB" id="A0A956M1W8"/>
<accession>A0A956M1W8</accession>